<dbReference type="EMBL" id="JAALHA020000003">
    <property type="protein sequence ID" value="MDR9894745.1"/>
    <property type="molecule type" value="Genomic_DNA"/>
</dbReference>
<gene>
    <name evidence="1" type="ORF">G7B40_009205</name>
</gene>
<proteinExistence type="predicted"/>
<organism evidence="1 2">
    <name type="scientific">Aetokthonos hydrillicola Thurmond2011</name>
    <dbReference type="NCBI Taxonomy" id="2712845"/>
    <lineage>
        <taxon>Bacteria</taxon>
        <taxon>Bacillati</taxon>
        <taxon>Cyanobacteriota</taxon>
        <taxon>Cyanophyceae</taxon>
        <taxon>Nostocales</taxon>
        <taxon>Hapalosiphonaceae</taxon>
        <taxon>Aetokthonos</taxon>
    </lineage>
</organism>
<comment type="caution">
    <text evidence="1">The sequence shown here is derived from an EMBL/GenBank/DDBJ whole genome shotgun (WGS) entry which is preliminary data.</text>
</comment>
<dbReference type="AlphaFoldDB" id="A0AAP5I4Y1"/>
<dbReference type="RefSeq" id="WP_208339727.1">
    <property type="nucleotide sequence ID" value="NZ_CAWQFN010000563.1"/>
</dbReference>
<evidence type="ECO:0000313" key="1">
    <source>
        <dbReference type="EMBL" id="MDR9894745.1"/>
    </source>
</evidence>
<name>A0AAP5I4Y1_9CYAN</name>
<accession>A0AAP5I4Y1</accession>
<protein>
    <submittedName>
        <fullName evidence="1">Uncharacterized protein</fullName>
    </submittedName>
</protein>
<keyword evidence="2" id="KW-1185">Reference proteome</keyword>
<sequence length="89" mass="9777">MNINLQIEQLIVEGVNLYPKERRLLQAIVEAELSQLLTSQGLPPHWRSSGTVPSVKLAAMEFPPNSTSVQMGKQIAQAVYQGMNVSTIS</sequence>
<reference evidence="2" key="1">
    <citation type="journal article" date="2021" name="Science">
        <title>Hunting the eagle killer: A cyanobacterial neurotoxin causes vacuolar myelinopathy.</title>
        <authorList>
            <person name="Breinlinger S."/>
            <person name="Phillips T.J."/>
            <person name="Haram B.N."/>
            <person name="Mares J."/>
            <person name="Martinez Yerena J.A."/>
            <person name="Hrouzek P."/>
            <person name="Sobotka R."/>
            <person name="Henderson W.M."/>
            <person name="Schmieder P."/>
            <person name="Williams S.M."/>
            <person name="Lauderdale J.D."/>
            <person name="Wilde H.D."/>
            <person name="Gerrin W."/>
            <person name="Kust A."/>
            <person name="Washington J.W."/>
            <person name="Wagner C."/>
            <person name="Geier B."/>
            <person name="Liebeke M."/>
            <person name="Enke H."/>
            <person name="Niedermeyer T.H.J."/>
            <person name="Wilde S.B."/>
        </authorList>
    </citation>
    <scope>NUCLEOTIDE SEQUENCE [LARGE SCALE GENOMIC DNA]</scope>
    <source>
        <strain evidence="2">Thurmond2011</strain>
    </source>
</reference>
<evidence type="ECO:0000313" key="2">
    <source>
        <dbReference type="Proteomes" id="UP000667802"/>
    </source>
</evidence>
<dbReference type="Proteomes" id="UP000667802">
    <property type="component" value="Unassembled WGS sequence"/>
</dbReference>